<sequence>MVIYGGTRVHIIRSGARFLILHGCTRVLVSHGGPCNPVIVGDWGQPQGGACAGEQREVRQALRAGIGPVLLQRCCLCGVNRNCLVGLRDHKVSRRHQFMINRAKMIPCCTSCDRLFETVRDPGRYERGQLHTRVVASCS</sequence>
<evidence type="ECO:0000313" key="2">
    <source>
        <dbReference type="Proteomes" id="UP000218209"/>
    </source>
</evidence>
<evidence type="ECO:0000313" key="1">
    <source>
        <dbReference type="EMBL" id="OSX79795.1"/>
    </source>
</evidence>
<accession>A0A1X6PGB5</accession>
<protein>
    <submittedName>
        <fullName evidence="1">Uncharacterized protein</fullName>
    </submittedName>
</protein>
<dbReference type="EMBL" id="KV918786">
    <property type="protein sequence ID" value="OSX79795.1"/>
    <property type="molecule type" value="Genomic_DNA"/>
</dbReference>
<dbReference type="AlphaFoldDB" id="A0A1X6PGB5"/>
<gene>
    <name evidence="1" type="ORF">BU14_0071s0049</name>
</gene>
<dbReference type="Proteomes" id="UP000218209">
    <property type="component" value="Unassembled WGS sequence"/>
</dbReference>
<name>A0A1X6PGB5_PORUM</name>
<proteinExistence type="predicted"/>
<organism evidence="1 2">
    <name type="scientific">Porphyra umbilicalis</name>
    <name type="common">Purple laver</name>
    <name type="synonym">Red alga</name>
    <dbReference type="NCBI Taxonomy" id="2786"/>
    <lineage>
        <taxon>Eukaryota</taxon>
        <taxon>Rhodophyta</taxon>
        <taxon>Bangiophyceae</taxon>
        <taxon>Bangiales</taxon>
        <taxon>Bangiaceae</taxon>
        <taxon>Porphyra</taxon>
    </lineage>
</organism>
<reference evidence="1 2" key="1">
    <citation type="submission" date="2017-03" db="EMBL/GenBank/DDBJ databases">
        <title>WGS assembly of Porphyra umbilicalis.</title>
        <authorList>
            <person name="Brawley S.H."/>
            <person name="Blouin N.A."/>
            <person name="Ficko-Blean E."/>
            <person name="Wheeler G.L."/>
            <person name="Lohr M."/>
            <person name="Goodson H.V."/>
            <person name="Jenkins J.W."/>
            <person name="Blaby-Haas C.E."/>
            <person name="Helliwell K.E."/>
            <person name="Chan C."/>
            <person name="Marriage T."/>
            <person name="Bhattacharya D."/>
            <person name="Klein A.S."/>
            <person name="Badis Y."/>
            <person name="Brodie J."/>
            <person name="Cao Y."/>
            <person name="Collen J."/>
            <person name="Dittami S.M."/>
            <person name="Gachon C.M."/>
            <person name="Green B.R."/>
            <person name="Karpowicz S."/>
            <person name="Kim J.W."/>
            <person name="Kudahl U."/>
            <person name="Lin S."/>
            <person name="Michel G."/>
            <person name="Mittag M."/>
            <person name="Olson B.J."/>
            <person name="Pangilinan J."/>
            <person name="Peng Y."/>
            <person name="Qiu H."/>
            <person name="Shu S."/>
            <person name="Singer J.T."/>
            <person name="Smith A.G."/>
            <person name="Sprecher B.N."/>
            <person name="Wagner V."/>
            <person name="Wang W."/>
            <person name="Wang Z.-Y."/>
            <person name="Yan J."/>
            <person name="Yarish C."/>
            <person name="Zoeuner-Riek S."/>
            <person name="Zhuang Y."/>
            <person name="Zou Y."/>
            <person name="Lindquist E.A."/>
            <person name="Grimwood J."/>
            <person name="Barry K."/>
            <person name="Rokhsar D.S."/>
            <person name="Schmutz J."/>
            <person name="Stiller J.W."/>
            <person name="Grossman A.R."/>
            <person name="Prochnik S.E."/>
        </authorList>
    </citation>
    <scope>NUCLEOTIDE SEQUENCE [LARGE SCALE GENOMIC DNA]</scope>
    <source>
        <strain evidence="1">4086291</strain>
    </source>
</reference>
<keyword evidence="2" id="KW-1185">Reference proteome</keyword>